<gene>
    <name evidence="3" type="ORF">HMPREF9498_00322</name>
</gene>
<name>A0A125W9Q2_ENTFL</name>
<sequence>MFLFPSKPTIIKKNFPWQTRGNLKPRKEDYMKNYLKDSNLYLVIAFVIMAILFFSSSQTYEQQSQVGLLDKLLGSHPFEEQLKNISFQYAGSEVSIQASGYSKFVEFFIRKGAHFGTYFLLGGSWFIGLVPRIKGLFLTAVVSWLAATGYAGLDEFHQMITGGRTPLFQDVMLDAMGALTAIVICLVVHGLKKNKKRRR</sequence>
<evidence type="ECO:0000313" key="3">
    <source>
        <dbReference type="EMBL" id="EFM83977.1"/>
    </source>
</evidence>
<dbReference type="Pfam" id="PF04892">
    <property type="entry name" value="VanZ"/>
    <property type="match status" value="1"/>
</dbReference>
<protein>
    <submittedName>
        <fullName evidence="3">VanZ-like protein</fullName>
    </submittedName>
</protein>
<keyword evidence="1" id="KW-0812">Transmembrane</keyword>
<feature type="transmembrane region" description="Helical" evidence="1">
    <location>
        <begin position="173"/>
        <end position="191"/>
    </location>
</feature>
<dbReference type="InterPro" id="IPR006976">
    <property type="entry name" value="VanZ-like"/>
</dbReference>
<accession>A0A125W9Q2</accession>
<dbReference type="EMBL" id="AEBR01000008">
    <property type="protein sequence ID" value="EFM83977.1"/>
    <property type="molecule type" value="Genomic_DNA"/>
</dbReference>
<feature type="domain" description="VanZ-like" evidence="2">
    <location>
        <begin position="42"/>
        <end position="188"/>
    </location>
</feature>
<dbReference type="InterPro" id="IPR016747">
    <property type="entry name" value="Phosphotransbutyrylase"/>
</dbReference>
<comment type="caution">
    <text evidence="3">The sequence shown here is derived from an EMBL/GenBank/DDBJ whole genome shotgun (WGS) entry which is preliminary data.</text>
</comment>
<dbReference type="HOGENOM" id="CLU_096028_1_0_9"/>
<feature type="transmembrane region" description="Helical" evidence="1">
    <location>
        <begin position="112"/>
        <end position="129"/>
    </location>
</feature>
<evidence type="ECO:0000313" key="4">
    <source>
        <dbReference type="Proteomes" id="UP000004846"/>
    </source>
</evidence>
<dbReference type="AlphaFoldDB" id="A0A125W9Q2"/>
<proteinExistence type="predicted"/>
<keyword evidence="1" id="KW-0472">Membrane</keyword>
<keyword evidence="1" id="KW-1133">Transmembrane helix</keyword>
<reference evidence="3 4" key="1">
    <citation type="submission" date="2010-07" db="EMBL/GenBank/DDBJ databases">
        <authorList>
            <person name="Sid Ahmed O."/>
        </authorList>
    </citation>
    <scope>NUCLEOTIDE SEQUENCE [LARGE SCALE GENOMIC DNA]</scope>
    <source>
        <strain evidence="3 4">TX4248</strain>
    </source>
</reference>
<dbReference type="Proteomes" id="UP000004846">
    <property type="component" value="Unassembled WGS sequence"/>
</dbReference>
<evidence type="ECO:0000256" key="1">
    <source>
        <dbReference type="SAM" id="Phobius"/>
    </source>
</evidence>
<evidence type="ECO:0000259" key="2">
    <source>
        <dbReference type="Pfam" id="PF04892"/>
    </source>
</evidence>
<feature type="transmembrane region" description="Helical" evidence="1">
    <location>
        <begin position="40"/>
        <end position="60"/>
    </location>
</feature>
<dbReference type="NCBIfam" id="NF037970">
    <property type="entry name" value="vanZ_1"/>
    <property type="match status" value="1"/>
</dbReference>
<dbReference type="PIRSF" id="PIRSF019083">
    <property type="entry name" value="UCP019083_VanZ"/>
    <property type="match status" value="1"/>
</dbReference>
<organism evidence="3 4">
    <name type="scientific">Enterococcus faecalis TX4248</name>
    <dbReference type="NCBI Taxonomy" id="749495"/>
    <lineage>
        <taxon>Bacteria</taxon>
        <taxon>Bacillati</taxon>
        <taxon>Bacillota</taxon>
        <taxon>Bacilli</taxon>
        <taxon>Lactobacillales</taxon>
        <taxon>Enterococcaceae</taxon>
        <taxon>Enterococcus</taxon>
    </lineage>
</organism>
<feature type="transmembrane region" description="Helical" evidence="1">
    <location>
        <begin position="136"/>
        <end position="153"/>
    </location>
</feature>